<sequence length="110" mass="13477">MKNINLIFRFQQPNIYINSSRFLSLTQLKQWQKYENERYFGYEPSAEEPWKRIKHGLSYDLRRAARRYKEVCGFVLFDCFIFFWRLWGPSIFKTSLLDSFFWVVGAFFMA</sequence>
<dbReference type="EMBL" id="CAVMJV010000057">
    <property type="protein sequence ID" value="CAK5085530.1"/>
    <property type="molecule type" value="Genomic_DNA"/>
</dbReference>
<organism evidence="1 2">
    <name type="scientific">Meloidogyne enterolobii</name>
    <name type="common">Root-knot nematode worm</name>
    <name type="synonym">Meloidogyne mayaguensis</name>
    <dbReference type="NCBI Taxonomy" id="390850"/>
    <lineage>
        <taxon>Eukaryota</taxon>
        <taxon>Metazoa</taxon>
        <taxon>Ecdysozoa</taxon>
        <taxon>Nematoda</taxon>
        <taxon>Chromadorea</taxon>
        <taxon>Rhabditida</taxon>
        <taxon>Tylenchina</taxon>
        <taxon>Tylenchomorpha</taxon>
        <taxon>Tylenchoidea</taxon>
        <taxon>Meloidogynidae</taxon>
        <taxon>Meloidogyninae</taxon>
        <taxon>Meloidogyne</taxon>
    </lineage>
</organism>
<keyword evidence="2" id="KW-1185">Reference proteome</keyword>
<evidence type="ECO:0000313" key="1">
    <source>
        <dbReference type="EMBL" id="CAK5085530.1"/>
    </source>
</evidence>
<gene>
    <name evidence="1" type="ORF">MENTE1834_LOCUS32987</name>
</gene>
<evidence type="ECO:0000313" key="2">
    <source>
        <dbReference type="Proteomes" id="UP001497535"/>
    </source>
</evidence>
<reference evidence="1" key="1">
    <citation type="submission" date="2023-11" db="EMBL/GenBank/DDBJ databases">
        <authorList>
            <person name="Poullet M."/>
        </authorList>
    </citation>
    <scope>NUCLEOTIDE SEQUENCE</scope>
    <source>
        <strain evidence="1">E1834</strain>
    </source>
</reference>
<proteinExistence type="predicted"/>
<comment type="caution">
    <text evidence="1">The sequence shown here is derived from an EMBL/GenBank/DDBJ whole genome shotgun (WGS) entry which is preliminary data.</text>
</comment>
<accession>A0ACB1A262</accession>
<protein>
    <submittedName>
        <fullName evidence="1">Uncharacterized protein</fullName>
    </submittedName>
</protein>
<name>A0ACB1A262_MELEN</name>
<dbReference type="Proteomes" id="UP001497535">
    <property type="component" value="Unassembled WGS sequence"/>
</dbReference>